<reference evidence="3" key="1">
    <citation type="journal article" date="2013" name="Nature">
        <title>Draft genome of the wheat A-genome progenitor Triticum urartu.</title>
        <authorList>
            <person name="Ling H.Q."/>
            <person name="Zhao S."/>
            <person name="Liu D."/>
            <person name="Wang J."/>
            <person name="Sun H."/>
            <person name="Zhang C."/>
            <person name="Fan H."/>
            <person name="Li D."/>
            <person name="Dong L."/>
            <person name="Tao Y."/>
            <person name="Gao C."/>
            <person name="Wu H."/>
            <person name="Li Y."/>
            <person name="Cui Y."/>
            <person name="Guo X."/>
            <person name="Zheng S."/>
            <person name="Wang B."/>
            <person name="Yu K."/>
            <person name="Liang Q."/>
            <person name="Yang W."/>
            <person name="Lou X."/>
            <person name="Chen J."/>
            <person name="Feng M."/>
            <person name="Jian J."/>
            <person name="Zhang X."/>
            <person name="Luo G."/>
            <person name="Jiang Y."/>
            <person name="Liu J."/>
            <person name="Wang Z."/>
            <person name="Sha Y."/>
            <person name="Zhang B."/>
            <person name="Wu H."/>
            <person name="Tang D."/>
            <person name="Shen Q."/>
            <person name="Xue P."/>
            <person name="Zou S."/>
            <person name="Wang X."/>
            <person name="Liu X."/>
            <person name="Wang F."/>
            <person name="Yang Y."/>
            <person name="An X."/>
            <person name="Dong Z."/>
            <person name="Zhang K."/>
            <person name="Zhang X."/>
            <person name="Luo M.C."/>
            <person name="Dvorak J."/>
            <person name="Tong Y."/>
            <person name="Wang J."/>
            <person name="Yang H."/>
            <person name="Li Z."/>
            <person name="Wang D."/>
            <person name="Zhang A."/>
            <person name="Wang J."/>
        </authorList>
    </citation>
    <scope>NUCLEOTIDE SEQUENCE</scope>
    <source>
        <strain evidence="3">cv. G1812</strain>
    </source>
</reference>
<reference evidence="2" key="2">
    <citation type="submission" date="2018-03" db="EMBL/GenBank/DDBJ databases">
        <title>The Triticum urartu genome reveals the dynamic nature of wheat genome evolution.</title>
        <authorList>
            <person name="Ling H."/>
            <person name="Ma B."/>
            <person name="Shi X."/>
            <person name="Liu H."/>
            <person name="Dong L."/>
            <person name="Sun H."/>
            <person name="Cao Y."/>
            <person name="Gao Q."/>
            <person name="Zheng S."/>
            <person name="Li Y."/>
            <person name="Yu Y."/>
            <person name="Du H."/>
            <person name="Qi M."/>
            <person name="Li Y."/>
            <person name="Yu H."/>
            <person name="Cui Y."/>
            <person name="Wang N."/>
            <person name="Chen C."/>
            <person name="Wu H."/>
            <person name="Zhao Y."/>
            <person name="Zhang J."/>
            <person name="Li Y."/>
            <person name="Zhou W."/>
            <person name="Zhang B."/>
            <person name="Hu W."/>
            <person name="Eijk M."/>
            <person name="Tang J."/>
            <person name="Witsenboer H."/>
            <person name="Zhao S."/>
            <person name="Li Z."/>
            <person name="Zhang A."/>
            <person name="Wang D."/>
            <person name="Liang C."/>
        </authorList>
    </citation>
    <scope>NUCLEOTIDE SEQUENCE [LARGE SCALE GENOMIC DNA]</scope>
    <source>
        <strain evidence="2">cv. G1812</strain>
    </source>
</reference>
<sequence length="122" mass="13444">MGKTPSLESKAAKRRRSGPTDSPASATARTRAHKCTEPPHSREVAVVPTPAEADNRDYEYEEDEFDMDDDMSEESLPPHVMIDSGSEGRQEHGPVDGVSSELKKSRRRKKGIAVSPKVKKRG</sequence>
<evidence type="ECO:0000313" key="2">
    <source>
        <dbReference type="EnsemblPlants" id="TuG1812G0400003050.01.T01"/>
    </source>
</evidence>
<protein>
    <submittedName>
        <fullName evidence="2">Uncharacterized protein</fullName>
    </submittedName>
</protein>
<evidence type="ECO:0000256" key="1">
    <source>
        <dbReference type="SAM" id="MobiDB-lite"/>
    </source>
</evidence>
<accession>A0A8R7U8R3</accession>
<evidence type="ECO:0000313" key="3">
    <source>
        <dbReference type="Proteomes" id="UP000015106"/>
    </source>
</evidence>
<dbReference type="Gramene" id="TuG1812G0400003050.01.T01">
    <property type="protein sequence ID" value="TuG1812G0400003050.01.T01"/>
    <property type="gene ID" value="TuG1812G0400003050.01"/>
</dbReference>
<name>A0A8R7U8R3_TRIUA</name>
<proteinExistence type="predicted"/>
<dbReference type="EnsemblPlants" id="TuG1812G0400003050.01.T01">
    <property type="protein sequence ID" value="TuG1812G0400003050.01.T01"/>
    <property type="gene ID" value="TuG1812G0400003050.01"/>
</dbReference>
<feature type="compositionally biased region" description="Basic and acidic residues" evidence="1">
    <location>
        <begin position="34"/>
        <end position="43"/>
    </location>
</feature>
<organism evidence="2 3">
    <name type="scientific">Triticum urartu</name>
    <name type="common">Red wild einkorn</name>
    <name type="synonym">Crithodium urartu</name>
    <dbReference type="NCBI Taxonomy" id="4572"/>
    <lineage>
        <taxon>Eukaryota</taxon>
        <taxon>Viridiplantae</taxon>
        <taxon>Streptophyta</taxon>
        <taxon>Embryophyta</taxon>
        <taxon>Tracheophyta</taxon>
        <taxon>Spermatophyta</taxon>
        <taxon>Magnoliopsida</taxon>
        <taxon>Liliopsida</taxon>
        <taxon>Poales</taxon>
        <taxon>Poaceae</taxon>
        <taxon>BOP clade</taxon>
        <taxon>Pooideae</taxon>
        <taxon>Triticodae</taxon>
        <taxon>Triticeae</taxon>
        <taxon>Triticinae</taxon>
        <taxon>Triticum</taxon>
    </lineage>
</organism>
<reference evidence="2" key="3">
    <citation type="submission" date="2022-06" db="UniProtKB">
        <authorList>
            <consortium name="EnsemblPlants"/>
        </authorList>
    </citation>
    <scope>IDENTIFICATION</scope>
</reference>
<dbReference type="Proteomes" id="UP000015106">
    <property type="component" value="Chromosome 4"/>
</dbReference>
<feature type="compositionally biased region" description="Polar residues" evidence="1">
    <location>
        <begin position="19"/>
        <end position="28"/>
    </location>
</feature>
<feature type="compositionally biased region" description="Basic residues" evidence="1">
    <location>
        <begin position="104"/>
        <end position="122"/>
    </location>
</feature>
<dbReference type="AlphaFoldDB" id="A0A8R7U8R3"/>
<keyword evidence="3" id="KW-1185">Reference proteome</keyword>
<feature type="region of interest" description="Disordered" evidence="1">
    <location>
        <begin position="1"/>
        <end position="122"/>
    </location>
</feature>
<feature type="compositionally biased region" description="Acidic residues" evidence="1">
    <location>
        <begin position="59"/>
        <end position="73"/>
    </location>
</feature>